<accession>A0ABS9QWT5</accession>
<dbReference type="InterPro" id="IPR040853">
    <property type="entry name" value="RapA2_cadherin-like"/>
</dbReference>
<dbReference type="InterPro" id="IPR001343">
    <property type="entry name" value="Hemolysn_Ca-bd"/>
</dbReference>
<name>A0ABS9QWT5_9GAMM</name>
<dbReference type="PROSITE" id="PS00330">
    <property type="entry name" value="HEMOLYSIN_CALCIUM"/>
    <property type="match status" value="2"/>
</dbReference>
<keyword evidence="4" id="KW-1185">Reference proteome</keyword>
<evidence type="ECO:0000313" key="3">
    <source>
        <dbReference type="EMBL" id="MCG9964822.1"/>
    </source>
</evidence>
<evidence type="ECO:0000259" key="2">
    <source>
        <dbReference type="Pfam" id="PF17803"/>
    </source>
</evidence>
<dbReference type="Pfam" id="PF00353">
    <property type="entry name" value="HemolysinCabind"/>
    <property type="match status" value="1"/>
</dbReference>
<organism evidence="3 4">
    <name type="scientific">Shewanella cutis</name>
    <dbReference type="NCBI Taxonomy" id="2766780"/>
    <lineage>
        <taxon>Bacteria</taxon>
        <taxon>Pseudomonadati</taxon>
        <taxon>Pseudomonadota</taxon>
        <taxon>Gammaproteobacteria</taxon>
        <taxon>Alteromonadales</taxon>
        <taxon>Shewanellaceae</taxon>
        <taxon>Shewanella</taxon>
    </lineage>
</organism>
<dbReference type="InterPro" id="IPR047995">
    <property type="entry name" value="Choice_anch_K"/>
</dbReference>
<dbReference type="NCBIfam" id="NF038131">
    <property type="entry name" value="choice_anch_K"/>
    <property type="match status" value="1"/>
</dbReference>
<dbReference type="Pfam" id="PF17803">
    <property type="entry name" value="Cadherin_4"/>
    <property type="match status" value="2"/>
</dbReference>
<comment type="caution">
    <text evidence="3">The sequence shown here is derived from an EMBL/GenBank/DDBJ whole genome shotgun (WGS) entry which is preliminary data.</text>
</comment>
<feature type="domain" description="RapA2 cadherin-like" evidence="2">
    <location>
        <begin position="754"/>
        <end position="832"/>
    </location>
</feature>
<dbReference type="InterPro" id="IPR019960">
    <property type="entry name" value="T1SS_VCA0849"/>
</dbReference>
<dbReference type="InterPro" id="IPR010221">
    <property type="entry name" value="VCBS_dom"/>
</dbReference>
<dbReference type="EMBL" id="JACSDI010000008">
    <property type="protein sequence ID" value="MCG9964822.1"/>
    <property type="molecule type" value="Genomic_DNA"/>
</dbReference>
<dbReference type="NCBIfam" id="TIGR01965">
    <property type="entry name" value="VCBS_repeat"/>
    <property type="match status" value="1"/>
</dbReference>
<protein>
    <submittedName>
        <fullName evidence="3">Type I secretion C-terminal target domain-containing protein</fullName>
    </submittedName>
</protein>
<dbReference type="Gene3D" id="2.150.10.10">
    <property type="entry name" value="Serralysin-like metalloprotease, C-terminal"/>
    <property type="match status" value="1"/>
</dbReference>
<evidence type="ECO:0000313" key="4">
    <source>
        <dbReference type="Proteomes" id="UP000829384"/>
    </source>
</evidence>
<sequence>MQVYKSIDSLSEVVIAGLNGGEGGNSSAVYVGYNAATGQFDIDSNLSQLAYDLAFTLTSRNANGSAGTVNGNTGGFGANNAFVDSGEVFVIDYAKDVASATINFSGTALVHFKAYDKNGQLLGEGNIASGDEISNLGAISHIELTTTGTGNDFRFQFNGTSAQEIVTSTQGTNLNFDVTVKDSDGDTANGNFDVNLAAPGGIPLAPLALTVNSTARLQEADLLTNGLDSDSQALTFKAGSDAIGVFQFGDVSGIQVSGINANISWALNELGQLIGTTMGREAFRLTLDWDRINAGEQGNVTVKAELLTTLPHSVNVDNLTISGIKVIGVTGTGQTAVSNVTVTVTDDVPDANDDTGSVNVIVDSFRVSGVEANWKSWTNGTSVTTFDGNNNPNGGGTDNDTGLDQIRWGNPINTYKSGYGFIDNDSALNGQFALNQDIILGTFTHYNFPISSGGAITKATMDVTFSVTDAYGVVTPVTLKVNFDHNETPNDDNNPEASKDIIKVGNTNVTFEHQGQVYTLQVIGFRVPGTNQVVTEIKTAENAASSYELVVRIVAGNGYELPSTEGNVLTNDVIGADNDLTVVGAAAGNQTGSGTTGNIGTIINGQYGTLILFADGSYTYTVTANASAILAGATETFTYTMQDADGDQSSALLTINVNTVNANALKAVQDEKSGPEDTAVIGNVLENDGNKNTSVSHFTVANDTTQHTAGSKITLAEGELTLNANGSYTFTPAADWNGQVPVITYTTNTGATSTLTIVVTPVNDPTVTKPDNKTVAEDTLAKGYVLENDTDVDNTLSVTSFQVNGVTYNAGNTWYQLPEGSLQLKANGEYSFDPKDHWSGSLPEITYTTNTGATNTLNITVQAVADAPNLIINGYTSVAAINFEDAKFSGSWDGIKANDIKGLNTIGTWHTSNAGGKIEVGQEKTYLGGNSNNKVMEIEFNNGDKTLYTDMRLEAGRFYELGFDIAARMNSAATSGLTIKLVPLDANGNPIMAQAVMLYDFNPTTSGWLKDQKVTLPVGTSGNYRLLFEADNADSVGAIMDNLAFRAVDNMGYNSSFIKLGNISANLVDTDGSESLSIKLQGLPVGSVLTDGEKTLTIGADGTADISSWNKSNLLLKPVTTGTINITVVATATESSNSDKATTTTTFPVTVLPATVVTGGQSVDSFIMTNWTGESAQFAVSLSGYGSVGAVASTQYIDKSTELLINAGASNDYVELGISTANNVINTGSSLPNSNNSVVTQAEILASNFMTQDSITTDVGSLKSNVLQPLQPKTDTVNLGSGDDTVNGGEGSQVVHGGGGNDLLIGGVGIDGLRGGDGNDTLIGGLGDDVLRGDGGNDTFVWRYADADNGTDHIMDFKVGEDKLDLSDLLQGETANTLESYLNFSLNNGSTVIDIDANRDGTFDQHIVLDGVNLYSQYGATDNAGIINGLLGSNGQGPLIIDTQPAPVDLEVKLDPLRSIEP</sequence>
<dbReference type="PANTHER" id="PTHR34677">
    <property type="match status" value="1"/>
</dbReference>
<reference evidence="3 4" key="1">
    <citation type="submission" date="2020-08" db="EMBL/GenBank/DDBJ databases">
        <title>Whole genome sequence of Shewanella sp strain PS-2.</title>
        <authorList>
            <person name="Das S.K."/>
        </authorList>
    </citation>
    <scope>NUCLEOTIDE SEQUENCE [LARGE SCALE GENOMIC DNA]</scope>
    <source>
        <strain evidence="3 4">PS-2</strain>
    </source>
</reference>
<dbReference type="SUPFAM" id="SSF51120">
    <property type="entry name" value="beta-Roll"/>
    <property type="match status" value="1"/>
</dbReference>
<gene>
    <name evidence="3" type="ORF">H9J30_12990</name>
</gene>
<dbReference type="InterPro" id="IPR011049">
    <property type="entry name" value="Serralysin-like_metalloprot_C"/>
</dbReference>
<dbReference type="NCBIfam" id="TIGR03661">
    <property type="entry name" value="T1SS_VCA0849"/>
    <property type="match status" value="1"/>
</dbReference>
<dbReference type="Proteomes" id="UP000829384">
    <property type="component" value="Unassembled WGS sequence"/>
</dbReference>
<dbReference type="PANTHER" id="PTHR34677:SF3">
    <property type="entry name" value="BACTERIAL IG-LIKE DOMAIN-CONTAINING PROTEIN"/>
    <property type="match status" value="1"/>
</dbReference>
<dbReference type="Gene3D" id="2.60.40.1200">
    <property type="match status" value="2"/>
</dbReference>
<evidence type="ECO:0000256" key="1">
    <source>
        <dbReference type="ARBA" id="ARBA00022837"/>
    </source>
</evidence>
<dbReference type="InterPro" id="IPR018511">
    <property type="entry name" value="Hemolysin-typ_Ca-bd_CS"/>
</dbReference>
<keyword evidence="1" id="KW-0106">Calcium</keyword>
<proteinExistence type="predicted"/>
<dbReference type="PRINTS" id="PR00313">
    <property type="entry name" value="CABNDNGRPT"/>
</dbReference>
<feature type="domain" description="RapA2 cadherin-like" evidence="2">
    <location>
        <begin position="652"/>
        <end position="730"/>
    </location>
</feature>